<dbReference type="InterPro" id="IPR014729">
    <property type="entry name" value="Rossmann-like_a/b/a_fold"/>
</dbReference>
<proteinExistence type="predicted"/>
<reference evidence="1" key="2">
    <citation type="journal article" date="2013" name="Microbes Environ.">
        <title>Commonalities and Differences among Symbiosis Islands of Three Mesorhizobium loti Strains.</title>
        <authorList>
            <person name="Kasai-Maita H."/>
            <person name="Hirakawa H."/>
            <person name="Nakamura Y."/>
            <person name="Kaneko T."/>
            <person name="Miki K."/>
            <person name="Maruya J."/>
            <person name="Okazaki S."/>
            <person name="Tabata S."/>
            <person name="Saeki K."/>
            <person name="Sato S."/>
        </authorList>
    </citation>
    <scope>NUCLEOTIDE SEQUENCE</scope>
    <source>
        <strain evidence="1">NZP2037</strain>
    </source>
</reference>
<reference evidence="1" key="1">
    <citation type="submission" date="2012-10" db="EMBL/GenBank/DDBJ databases">
        <authorList>
            <person name="Maita H."/>
            <person name="Sato S."/>
        </authorList>
    </citation>
    <scope>NUCLEOTIDE SEQUENCE</scope>
    <source>
        <strain evidence="1">NZP2037</strain>
    </source>
</reference>
<name>M5AM93_RHILI</name>
<dbReference type="AlphaFoldDB" id="M5AM93"/>
<sequence length="94" mass="9923">MKVAPLHEGPLSLVRAALQRADRVILTSSRSSSTTAADVAAYPPTEHEDAAKLLGAGCFTRRKRDVSRVVATAVAVSGVSEGCASRSATAWRDW</sequence>
<dbReference type="GO" id="GO:0004592">
    <property type="term" value="F:pantoate-beta-alanine ligase activity"/>
    <property type="evidence" value="ECO:0007669"/>
    <property type="project" value="InterPro"/>
</dbReference>
<evidence type="ECO:0000313" key="1">
    <source>
        <dbReference type="EMBL" id="BAN09610.1"/>
    </source>
</evidence>
<protein>
    <submittedName>
        <fullName evidence="1">Uncharacterized protein</fullName>
    </submittedName>
</protein>
<dbReference type="Gene3D" id="3.40.50.620">
    <property type="entry name" value="HUPs"/>
    <property type="match status" value="1"/>
</dbReference>
<dbReference type="InterPro" id="IPR003721">
    <property type="entry name" value="Pantoate_ligase"/>
</dbReference>
<organism evidence="1">
    <name type="scientific">Rhizobium loti</name>
    <name type="common">Mesorhizobium loti</name>
    <dbReference type="NCBI Taxonomy" id="381"/>
    <lineage>
        <taxon>Bacteria</taxon>
        <taxon>Pseudomonadati</taxon>
        <taxon>Pseudomonadota</taxon>
        <taxon>Alphaproteobacteria</taxon>
        <taxon>Hyphomicrobiales</taxon>
        <taxon>Phyllobacteriaceae</taxon>
        <taxon>Mesorhizobium</taxon>
    </lineage>
</organism>
<dbReference type="Pfam" id="PF02569">
    <property type="entry name" value="Pantoate_ligase"/>
    <property type="match status" value="1"/>
</dbReference>
<dbReference type="EMBL" id="AP012557">
    <property type="protein sequence ID" value="BAN09610.1"/>
    <property type="molecule type" value="Genomic_DNA"/>
</dbReference>
<accession>M5AM93</accession>
<dbReference type="GO" id="GO:0015940">
    <property type="term" value="P:pantothenate biosynthetic process"/>
    <property type="evidence" value="ECO:0007669"/>
    <property type="project" value="InterPro"/>
</dbReference>